<evidence type="ECO:0000313" key="3">
    <source>
        <dbReference type="Proteomes" id="UP001460270"/>
    </source>
</evidence>
<proteinExistence type="predicted"/>
<accession>A0AAW0MJG5</accession>
<dbReference type="Proteomes" id="UP001460270">
    <property type="component" value="Unassembled WGS sequence"/>
</dbReference>
<feature type="compositionally biased region" description="Basic and acidic residues" evidence="1">
    <location>
        <begin position="906"/>
        <end position="915"/>
    </location>
</feature>
<protein>
    <submittedName>
        <fullName evidence="2">Uncharacterized protein</fullName>
    </submittedName>
</protein>
<name>A0AAW0MJG5_9GOBI</name>
<feature type="compositionally biased region" description="Basic and acidic residues" evidence="1">
    <location>
        <begin position="829"/>
        <end position="840"/>
    </location>
</feature>
<gene>
    <name evidence="2" type="ORF">WMY93_031103</name>
</gene>
<feature type="region of interest" description="Disordered" evidence="1">
    <location>
        <begin position="906"/>
        <end position="928"/>
    </location>
</feature>
<evidence type="ECO:0000256" key="1">
    <source>
        <dbReference type="SAM" id="MobiDB-lite"/>
    </source>
</evidence>
<evidence type="ECO:0000313" key="2">
    <source>
        <dbReference type="EMBL" id="KAK7878284.1"/>
    </source>
</evidence>
<dbReference type="EMBL" id="JBBPFD010000543">
    <property type="protein sequence ID" value="KAK7878284.1"/>
    <property type="molecule type" value="Genomic_DNA"/>
</dbReference>
<sequence length="960" mass="107079">MDEVTEATLFLGLCKLFTQKRVLDVYELSLTKLVVQERSRPIPDLARSRGDDCKVAAYPKVFIGAASSTCAFGRKYCKALDDFYRNDAVRVVRLLRGLLAMFDLSALRDAPIAHKPGETPQHMLFLFLIQLLALFVSNSLDERDLATVLAVASAPFLESNFCDPLCAASLLKPLFVPYCEHRGPHARGTGGRASAAESEVKYYKLFSGYQLDNQGADVSSCMDEGITWTDHSISRNVYGFRVSEESSGEPLWFVAPQFGDRLRMMASAGDADLVSSGERADRIKAYLACDNFFAYLQGALFGTIANMLPCDAHSDFNYETFKTIKGSLALFSKELRRDSCNRMEELSRGKTCLGVAGVGFSTQDSGRSLMFGKVFTGPPEKCPPPDKNIPGSFVCVTLGMARRDTTVSALLTVSLSHCSTDDMKYRLSSAYEPRQSDHIASNFDFYGLFQPRFNRGEYTEVACVKSQDDRAYNQMIHRSSLTSDAKYYITLMHAALPMCPLTLAMTMRQTAMMVTGFFVAHVARLVYSSRQSEAVVHNVTSLSMACSFRHHNEEESENTFRLAFGNLIKISGKAFVKAGLCGPNFSDLDEMEWLRANDARLPENVRASLQIIGDTKTEVAKIMREENVSYTRVWFVCNGMPLKFATSYAHEECMVMAPFLVTSNMRIFVNNSQCHGSLKLSRYGACYYVGVYSNMRVDTRRYSVQNGCAFLTDYKEGHDFIVKEIAENIIRNVSQLKPRVNLGRVKLMGSCLNEKDFKALLLALEKKDIDVGEQVENRYTSYPLGAQGEGNAEDAVEEENSSHEAANSLNLTRPTKRTKTEEAAEAEDAIGKGDKESDIELKVKDPESADHSQEGETRAARSSGFISVRPKCFSSLKSRIWYRARFLMLLSSSSRRRRTCVAPTLPDREPVDARIGEPPPAPIRPCPEASREIEPNAFRLERAGSPCYRPTHILFLCTVT</sequence>
<comment type="caution">
    <text evidence="2">The sequence shown here is derived from an EMBL/GenBank/DDBJ whole genome shotgun (WGS) entry which is preliminary data.</text>
</comment>
<dbReference type="AlphaFoldDB" id="A0AAW0MJG5"/>
<feature type="region of interest" description="Disordered" evidence="1">
    <location>
        <begin position="782"/>
        <end position="840"/>
    </location>
</feature>
<keyword evidence="3" id="KW-1185">Reference proteome</keyword>
<organism evidence="2 3">
    <name type="scientific">Mugilogobius chulae</name>
    <name type="common">yellowstripe goby</name>
    <dbReference type="NCBI Taxonomy" id="88201"/>
    <lineage>
        <taxon>Eukaryota</taxon>
        <taxon>Metazoa</taxon>
        <taxon>Chordata</taxon>
        <taxon>Craniata</taxon>
        <taxon>Vertebrata</taxon>
        <taxon>Euteleostomi</taxon>
        <taxon>Actinopterygii</taxon>
        <taxon>Neopterygii</taxon>
        <taxon>Teleostei</taxon>
        <taxon>Neoteleostei</taxon>
        <taxon>Acanthomorphata</taxon>
        <taxon>Gobiaria</taxon>
        <taxon>Gobiiformes</taxon>
        <taxon>Gobioidei</taxon>
        <taxon>Gobiidae</taxon>
        <taxon>Gobionellinae</taxon>
        <taxon>Mugilogobius</taxon>
    </lineage>
</organism>
<reference evidence="3" key="1">
    <citation type="submission" date="2024-04" db="EMBL/GenBank/DDBJ databases">
        <title>Salinicola lusitanus LLJ914,a marine bacterium isolated from the Okinawa Trough.</title>
        <authorList>
            <person name="Li J."/>
        </authorList>
    </citation>
    <scope>NUCLEOTIDE SEQUENCE [LARGE SCALE GENOMIC DNA]</scope>
</reference>